<evidence type="ECO:0000256" key="7">
    <source>
        <dbReference type="SAM" id="Phobius"/>
    </source>
</evidence>
<keyword evidence="8" id="KW-0732">Signal</keyword>
<proteinExistence type="predicted"/>
<dbReference type="GO" id="GO:0000156">
    <property type="term" value="F:phosphorelay response regulator activity"/>
    <property type="evidence" value="ECO:0007669"/>
    <property type="project" value="TreeGrafter"/>
</dbReference>
<dbReference type="InterPro" id="IPR003661">
    <property type="entry name" value="HisK_dim/P_dom"/>
</dbReference>
<dbReference type="InterPro" id="IPR003594">
    <property type="entry name" value="HATPase_dom"/>
</dbReference>
<gene>
    <name evidence="10" type="ORF">FY528_18985</name>
</gene>
<dbReference type="EMBL" id="VTHL01000027">
    <property type="protein sequence ID" value="TYZ06222.1"/>
    <property type="molecule type" value="Genomic_DNA"/>
</dbReference>
<evidence type="ECO:0000256" key="8">
    <source>
        <dbReference type="SAM" id="SignalP"/>
    </source>
</evidence>
<dbReference type="SUPFAM" id="SSF47384">
    <property type="entry name" value="Homodimeric domain of signal transducing histidine kinase"/>
    <property type="match status" value="1"/>
</dbReference>
<dbReference type="PROSITE" id="PS50109">
    <property type="entry name" value="HIS_KIN"/>
    <property type="match status" value="1"/>
</dbReference>
<feature type="signal peptide" evidence="8">
    <location>
        <begin position="1"/>
        <end position="20"/>
    </location>
</feature>
<feature type="transmembrane region" description="Helical" evidence="7">
    <location>
        <begin position="98"/>
        <end position="124"/>
    </location>
</feature>
<evidence type="ECO:0000256" key="3">
    <source>
        <dbReference type="ARBA" id="ARBA00022553"/>
    </source>
</evidence>
<dbReference type="GO" id="GO:0030295">
    <property type="term" value="F:protein kinase activator activity"/>
    <property type="evidence" value="ECO:0007669"/>
    <property type="project" value="TreeGrafter"/>
</dbReference>
<evidence type="ECO:0000313" key="10">
    <source>
        <dbReference type="EMBL" id="TYZ06222.1"/>
    </source>
</evidence>
<dbReference type="InterPro" id="IPR036097">
    <property type="entry name" value="HisK_dim/P_sf"/>
</dbReference>
<dbReference type="InterPro" id="IPR005467">
    <property type="entry name" value="His_kinase_dom"/>
</dbReference>
<keyword evidence="5 10" id="KW-0418">Kinase</keyword>
<dbReference type="PRINTS" id="PR00344">
    <property type="entry name" value="BCTRLSENSOR"/>
</dbReference>
<dbReference type="RefSeq" id="WP_149072609.1">
    <property type="nucleotide sequence ID" value="NZ_VTHL01000027.1"/>
</dbReference>
<keyword evidence="7" id="KW-0812">Transmembrane</keyword>
<reference evidence="10 11" key="1">
    <citation type="submission" date="2019-08" db="EMBL/GenBank/DDBJ databases">
        <authorList>
            <person name="Seo M.-J."/>
        </authorList>
    </citation>
    <scope>NUCLEOTIDE SEQUENCE [LARGE SCALE GENOMIC DNA]</scope>
    <source>
        <strain evidence="10 11">KIGAM108</strain>
    </source>
</reference>
<evidence type="ECO:0000256" key="6">
    <source>
        <dbReference type="SAM" id="Coils"/>
    </source>
</evidence>
<evidence type="ECO:0000256" key="2">
    <source>
        <dbReference type="ARBA" id="ARBA00012438"/>
    </source>
</evidence>
<dbReference type="Gene3D" id="3.30.565.10">
    <property type="entry name" value="Histidine kinase-like ATPase, C-terminal domain"/>
    <property type="match status" value="1"/>
</dbReference>
<protein>
    <recommendedName>
        <fullName evidence="2">histidine kinase</fullName>
        <ecNumber evidence="2">2.7.13.3</ecNumber>
    </recommendedName>
</protein>
<feature type="transmembrane region" description="Helical" evidence="7">
    <location>
        <begin position="62"/>
        <end position="86"/>
    </location>
</feature>
<feature type="chain" id="PRO_5022731900" description="histidine kinase" evidence="8">
    <location>
        <begin position="21"/>
        <end position="432"/>
    </location>
</feature>
<dbReference type="Pfam" id="PF02518">
    <property type="entry name" value="HATPase_c"/>
    <property type="match status" value="1"/>
</dbReference>
<evidence type="ECO:0000256" key="4">
    <source>
        <dbReference type="ARBA" id="ARBA00022679"/>
    </source>
</evidence>
<keyword evidence="4" id="KW-0808">Transferase</keyword>
<dbReference type="GO" id="GO:0000155">
    <property type="term" value="F:phosphorelay sensor kinase activity"/>
    <property type="evidence" value="ECO:0007669"/>
    <property type="project" value="InterPro"/>
</dbReference>
<dbReference type="PANTHER" id="PTHR42878:SF15">
    <property type="entry name" value="BACTERIOPHYTOCHROME"/>
    <property type="match status" value="1"/>
</dbReference>
<dbReference type="GO" id="GO:0007234">
    <property type="term" value="P:osmosensory signaling via phosphorelay pathway"/>
    <property type="evidence" value="ECO:0007669"/>
    <property type="project" value="TreeGrafter"/>
</dbReference>
<dbReference type="CDD" id="cd00082">
    <property type="entry name" value="HisKA"/>
    <property type="match status" value="1"/>
</dbReference>
<name>A0A5D6UU94_9BACT</name>
<dbReference type="AlphaFoldDB" id="A0A5D6UU94"/>
<comment type="caution">
    <text evidence="10">The sequence shown here is derived from an EMBL/GenBank/DDBJ whole genome shotgun (WGS) entry which is preliminary data.</text>
</comment>
<dbReference type="InterPro" id="IPR036890">
    <property type="entry name" value="HATPase_C_sf"/>
</dbReference>
<sequence>MFARTWLWLAACFLSVPAWAGGPAPAAPPTLADQFVEFFARLLSPWGFPARWHCGHWTSFHGWLYIVSDLMIWAAYFAIPFLLINFIRQRRDMPFNRLFWLFGLFIFACGATHLLDALIFWVPVYRLSGLVRLITALASWGTVLALFGVIPKALLLKTPTELESIVQARTTELAATNQQLQDVAAQLRQQNATLARTNRDLDTFVYTASHDLKQPVLNLSGLLEELTRTATFAEPEAGPMLKMVDASLNQLLGTIQSLAEVVQVQRPAHLLPPEPVELQPLVEEVLRNVQNLHPNTATWTLALANIPALHLEPATLRSVLYNLLSNAVKYADPTRPAQIEVRTEWQHGQPTLVVQDNGLGIDLTRHGTELFKLFRRFHDHIPGTGLGLYLVQRQLEQAGGHLEVESEVGKGSTFRVVLPAPTRPGPGSAPTQ</sequence>
<feature type="coiled-coil region" evidence="6">
    <location>
        <begin position="170"/>
        <end position="200"/>
    </location>
</feature>
<dbReference type="InterPro" id="IPR058544">
    <property type="entry name" value="ETR1_N"/>
</dbReference>
<evidence type="ECO:0000313" key="11">
    <source>
        <dbReference type="Proteomes" id="UP000322791"/>
    </source>
</evidence>
<dbReference type="InterPro" id="IPR050351">
    <property type="entry name" value="BphY/WalK/GraS-like"/>
</dbReference>
<evidence type="ECO:0000256" key="1">
    <source>
        <dbReference type="ARBA" id="ARBA00000085"/>
    </source>
</evidence>
<dbReference type="Proteomes" id="UP000322791">
    <property type="component" value="Unassembled WGS sequence"/>
</dbReference>
<dbReference type="SMART" id="SM00387">
    <property type="entry name" value="HATPase_c"/>
    <property type="match status" value="1"/>
</dbReference>
<accession>A0A5D6UU94</accession>
<keyword evidence="3" id="KW-0597">Phosphoprotein</keyword>
<keyword evidence="6" id="KW-0175">Coiled coil</keyword>
<dbReference type="SUPFAM" id="SSF55874">
    <property type="entry name" value="ATPase domain of HSP90 chaperone/DNA topoisomerase II/histidine kinase"/>
    <property type="match status" value="1"/>
</dbReference>
<feature type="domain" description="Histidine kinase" evidence="9">
    <location>
        <begin position="207"/>
        <end position="422"/>
    </location>
</feature>
<organism evidence="10 11">
    <name type="scientific">Hymenobacter lutimineralis</name>
    <dbReference type="NCBI Taxonomy" id="2606448"/>
    <lineage>
        <taxon>Bacteria</taxon>
        <taxon>Pseudomonadati</taxon>
        <taxon>Bacteroidota</taxon>
        <taxon>Cytophagia</taxon>
        <taxon>Cytophagales</taxon>
        <taxon>Hymenobacteraceae</taxon>
        <taxon>Hymenobacter</taxon>
    </lineage>
</organism>
<dbReference type="PANTHER" id="PTHR42878">
    <property type="entry name" value="TWO-COMPONENT HISTIDINE KINASE"/>
    <property type="match status" value="1"/>
</dbReference>
<evidence type="ECO:0000259" key="9">
    <source>
        <dbReference type="PROSITE" id="PS50109"/>
    </source>
</evidence>
<dbReference type="EC" id="2.7.13.3" evidence="2"/>
<dbReference type="Gene3D" id="1.10.287.130">
    <property type="match status" value="1"/>
</dbReference>
<keyword evidence="7" id="KW-0472">Membrane</keyword>
<evidence type="ECO:0000256" key="5">
    <source>
        <dbReference type="ARBA" id="ARBA00022777"/>
    </source>
</evidence>
<dbReference type="InterPro" id="IPR004358">
    <property type="entry name" value="Sig_transdc_His_kin-like_C"/>
</dbReference>
<feature type="transmembrane region" description="Helical" evidence="7">
    <location>
        <begin position="130"/>
        <end position="150"/>
    </location>
</feature>
<keyword evidence="7" id="KW-1133">Transmembrane helix</keyword>
<keyword evidence="11" id="KW-1185">Reference proteome</keyword>
<dbReference type="SMART" id="SM00388">
    <property type="entry name" value="HisKA"/>
    <property type="match status" value="1"/>
</dbReference>
<dbReference type="Pfam" id="PF25487">
    <property type="entry name" value="ETR1_N"/>
    <property type="match status" value="1"/>
</dbReference>
<comment type="catalytic activity">
    <reaction evidence="1">
        <text>ATP + protein L-histidine = ADP + protein N-phospho-L-histidine.</text>
        <dbReference type="EC" id="2.7.13.3"/>
    </reaction>
</comment>